<name>A0ACB9WJV5_CHAAC</name>
<feature type="non-terminal residue" evidence="1">
    <location>
        <position position="1"/>
    </location>
</feature>
<protein>
    <submittedName>
        <fullName evidence="1">Uncharacterized protein</fullName>
    </submittedName>
</protein>
<evidence type="ECO:0000313" key="2">
    <source>
        <dbReference type="Proteomes" id="UP001057452"/>
    </source>
</evidence>
<comment type="caution">
    <text evidence="1">The sequence shown here is derived from an EMBL/GenBank/DDBJ whole genome shotgun (WGS) entry which is preliminary data.</text>
</comment>
<reference evidence="1" key="1">
    <citation type="submission" date="2022-05" db="EMBL/GenBank/DDBJ databases">
        <title>Chromosome-level genome of Chaenocephalus aceratus.</title>
        <authorList>
            <person name="Park H."/>
        </authorList>
    </citation>
    <scope>NUCLEOTIDE SEQUENCE</scope>
    <source>
        <strain evidence="1">KU_202001</strain>
    </source>
</reference>
<dbReference type="Proteomes" id="UP001057452">
    <property type="component" value="Chromosome 14"/>
</dbReference>
<gene>
    <name evidence="1" type="ORF">KUCAC02_002909</name>
</gene>
<evidence type="ECO:0000313" key="1">
    <source>
        <dbReference type="EMBL" id="KAI4813676.1"/>
    </source>
</evidence>
<feature type="non-terminal residue" evidence="1">
    <location>
        <position position="81"/>
    </location>
</feature>
<accession>A0ACB9WJV5</accession>
<keyword evidence="2" id="KW-1185">Reference proteome</keyword>
<proteinExistence type="predicted"/>
<sequence>SGPQTRCPALTFGMVRLSTTGRRHWCAAFSHVTRSQSEPRSAAYTPAVQPVLSPEPRPTACCRATSPYTTSTRPPRRDRTL</sequence>
<dbReference type="EMBL" id="CM043798">
    <property type="protein sequence ID" value="KAI4813676.1"/>
    <property type="molecule type" value="Genomic_DNA"/>
</dbReference>
<organism evidence="1 2">
    <name type="scientific">Chaenocephalus aceratus</name>
    <name type="common">Blackfin icefish</name>
    <name type="synonym">Chaenichthys aceratus</name>
    <dbReference type="NCBI Taxonomy" id="36190"/>
    <lineage>
        <taxon>Eukaryota</taxon>
        <taxon>Metazoa</taxon>
        <taxon>Chordata</taxon>
        <taxon>Craniata</taxon>
        <taxon>Vertebrata</taxon>
        <taxon>Euteleostomi</taxon>
        <taxon>Actinopterygii</taxon>
        <taxon>Neopterygii</taxon>
        <taxon>Teleostei</taxon>
        <taxon>Neoteleostei</taxon>
        <taxon>Acanthomorphata</taxon>
        <taxon>Eupercaria</taxon>
        <taxon>Perciformes</taxon>
        <taxon>Notothenioidei</taxon>
        <taxon>Channichthyidae</taxon>
        <taxon>Chaenocephalus</taxon>
    </lineage>
</organism>